<dbReference type="InterPro" id="IPR010787">
    <property type="entry name" value="DUF1385"/>
</dbReference>
<evidence type="ECO:0000256" key="1">
    <source>
        <dbReference type="SAM" id="Phobius"/>
    </source>
</evidence>
<comment type="caution">
    <text evidence="2">The sequence shown here is derived from an EMBL/GenBank/DDBJ whole genome shotgun (WGS) entry which is preliminary data.</text>
</comment>
<keyword evidence="1" id="KW-0472">Membrane</keyword>
<organism evidence="2 3">
    <name type="scientific">Feifania hominis</name>
    <dbReference type="NCBI Taxonomy" id="2763660"/>
    <lineage>
        <taxon>Bacteria</taxon>
        <taxon>Bacillati</taxon>
        <taxon>Bacillota</taxon>
        <taxon>Clostridia</taxon>
        <taxon>Eubacteriales</taxon>
        <taxon>Feifaniaceae</taxon>
        <taxon>Feifania</taxon>
    </lineage>
</organism>
<protein>
    <submittedName>
        <fullName evidence="2">DUF1385 domain-containing protein</fullName>
    </submittedName>
</protein>
<keyword evidence="3" id="KW-1185">Reference proteome</keyword>
<reference evidence="2" key="1">
    <citation type="submission" date="2020-08" db="EMBL/GenBank/DDBJ databases">
        <title>Genome public.</title>
        <authorList>
            <person name="Liu C."/>
            <person name="Sun Q."/>
        </authorList>
    </citation>
    <scope>NUCLEOTIDE SEQUENCE</scope>
    <source>
        <strain evidence="2">BX7</strain>
    </source>
</reference>
<dbReference type="EMBL" id="JACRSP010000004">
    <property type="protein sequence ID" value="MBC8537015.1"/>
    <property type="molecule type" value="Genomic_DNA"/>
</dbReference>
<dbReference type="Proteomes" id="UP000620366">
    <property type="component" value="Unassembled WGS sequence"/>
</dbReference>
<accession>A0A926DH80</accession>
<gene>
    <name evidence="2" type="ORF">H8695_09980</name>
</gene>
<name>A0A926DH80_9FIRM</name>
<evidence type="ECO:0000313" key="2">
    <source>
        <dbReference type="EMBL" id="MBC8537015.1"/>
    </source>
</evidence>
<feature type="transmembrane region" description="Helical" evidence="1">
    <location>
        <begin position="109"/>
        <end position="131"/>
    </location>
</feature>
<dbReference type="PANTHER" id="PTHR42867">
    <property type="entry name" value="MEMBRANE PROTEIN-RELATED"/>
    <property type="match status" value="1"/>
</dbReference>
<keyword evidence="1" id="KW-1133">Transmembrane helix</keyword>
<feature type="transmembrane region" description="Helical" evidence="1">
    <location>
        <begin position="212"/>
        <end position="231"/>
    </location>
</feature>
<dbReference type="Pfam" id="PF07136">
    <property type="entry name" value="DUF1385"/>
    <property type="match status" value="1"/>
</dbReference>
<proteinExistence type="predicted"/>
<keyword evidence="1" id="KW-0812">Transmembrane</keyword>
<dbReference type="PANTHER" id="PTHR42867:SF1">
    <property type="entry name" value="MEMBRANE PROTEIN-RELATED"/>
    <property type="match status" value="1"/>
</dbReference>
<dbReference type="RefSeq" id="WP_249301182.1">
    <property type="nucleotide sequence ID" value="NZ_JACRSP010000004.1"/>
</dbReference>
<evidence type="ECO:0000313" key="3">
    <source>
        <dbReference type="Proteomes" id="UP000620366"/>
    </source>
</evidence>
<feature type="transmembrane region" description="Helical" evidence="1">
    <location>
        <begin position="151"/>
        <end position="168"/>
    </location>
</feature>
<sequence>MEQKQIHRTSIGGQAIIEGVMMRGVETCGVAVRNPEGEIVTKTEPVPTITKKYRILRLPILRGIVNLVETMRFGYKTLMYSAEIAGVEETEEEPGKFEKWLTRVFGDKLMTVLGVVASVLAVCLALFLFMFLPSFLVKLVGGGLPGAVKSILEGLVKIAVFVLYLYLVSRMKDIQRVFEYHGAEHKTIFCYENGEELTVENVRKFQRFHPRCGTSFLLIVLIISILVSSVVTWDVLWMRVLIKIASLPLVVGISYEIIKYAGRHDNPLTFVLSRPGLWLQRLTTREPDDSQLEVAITSLKLVLTGNPEDDKW</sequence>
<dbReference type="AlphaFoldDB" id="A0A926DH80"/>